<reference evidence="5" key="1">
    <citation type="submission" date="2020-02" db="EMBL/GenBank/DDBJ databases">
        <authorList>
            <person name="Scholz U."/>
            <person name="Mascher M."/>
            <person name="Fiebig A."/>
        </authorList>
    </citation>
    <scope>NUCLEOTIDE SEQUENCE</scope>
</reference>
<dbReference type="InterPro" id="IPR005516">
    <property type="entry name" value="Remorin_C"/>
</dbReference>
<evidence type="ECO:0000259" key="4">
    <source>
        <dbReference type="Pfam" id="PF03763"/>
    </source>
</evidence>
<accession>A0A7I8LKT3</accession>
<dbReference type="Proteomes" id="UP000663760">
    <property type="component" value="Chromosome 18"/>
</dbReference>
<keyword evidence="2" id="KW-0175">Coiled coil</keyword>
<feature type="compositionally biased region" description="Polar residues" evidence="3">
    <location>
        <begin position="154"/>
        <end position="167"/>
    </location>
</feature>
<proteinExistence type="inferred from homology"/>
<feature type="compositionally biased region" description="Polar residues" evidence="3">
    <location>
        <begin position="285"/>
        <end position="300"/>
    </location>
</feature>
<dbReference type="EMBL" id="LR746281">
    <property type="protein sequence ID" value="CAA7410647.1"/>
    <property type="molecule type" value="Genomic_DNA"/>
</dbReference>
<dbReference type="PANTHER" id="PTHR31471">
    <property type="entry name" value="OS02G0116800 PROTEIN"/>
    <property type="match status" value="1"/>
</dbReference>
<dbReference type="OrthoDB" id="1900877at2759"/>
<evidence type="ECO:0000256" key="2">
    <source>
        <dbReference type="SAM" id="Coils"/>
    </source>
</evidence>
<evidence type="ECO:0000256" key="3">
    <source>
        <dbReference type="SAM" id="MobiDB-lite"/>
    </source>
</evidence>
<feature type="coiled-coil region" evidence="2">
    <location>
        <begin position="403"/>
        <end position="449"/>
    </location>
</feature>
<keyword evidence="6" id="KW-1185">Reference proteome</keyword>
<feature type="compositionally biased region" description="Polar residues" evidence="3">
    <location>
        <begin position="251"/>
        <end position="270"/>
    </location>
</feature>
<evidence type="ECO:0000313" key="6">
    <source>
        <dbReference type="Proteomes" id="UP000663760"/>
    </source>
</evidence>
<protein>
    <recommendedName>
        <fullName evidence="4">Remorin C-terminal domain-containing protein</fullName>
    </recommendedName>
</protein>
<dbReference type="Pfam" id="PF03763">
    <property type="entry name" value="Remorin_C"/>
    <property type="match status" value="1"/>
</dbReference>
<evidence type="ECO:0000313" key="5">
    <source>
        <dbReference type="EMBL" id="CAA7410647.1"/>
    </source>
</evidence>
<feature type="region of interest" description="Disordered" evidence="3">
    <location>
        <begin position="1"/>
        <end position="61"/>
    </location>
</feature>
<organism evidence="5 6">
    <name type="scientific">Spirodela intermedia</name>
    <name type="common">Intermediate duckweed</name>
    <dbReference type="NCBI Taxonomy" id="51605"/>
    <lineage>
        <taxon>Eukaryota</taxon>
        <taxon>Viridiplantae</taxon>
        <taxon>Streptophyta</taxon>
        <taxon>Embryophyta</taxon>
        <taxon>Tracheophyta</taxon>
        <taxon>Spermatophyta</taxon>
        <taxon>Magnoliopsida</taxon>
        <taxon>Liliopsida</taxon>
        <taxon>Araceae</taxon>
        <taxon>Lemnoideae</taxon>
        <taxon>Spirodela</taxon>
    </lineage>
</organism>
<feature type="region of interest" description="Disordered" evidence="3">
    <location>
        <begin position="154"/>
        <end position="174"/>
    </location>
</feature>
<feature type="compositionally biased region" description="Basic and acidic residues" evidence="3">
    <location>
        <begin position="32"/>
        <end position="51"/>
    </location>
</feature>
<evidence type="ECO:0000256" key="1">
    <source>
        <dbReference type="ARBA" id="ARBA00005711"/>
    </source>
</evidence>
<feature type="region of interest" description="Disordered" evidence="3">
    <location>
        <begin position="251"/>
        <end position="315"/>
    </location>
</feature>
<name>A0A7I8LKT3_SPIIN</name>
<dbReference type="PANTHER" id="PTHR31471:SF1">
    <property type="entry name" value="OS12G0613600 PROTEIN"/>
    <property type="match status" value="1"/>
</dbReference>
<sequence>MDFERMQRPNIQEDASGGVSPSKLRRVLLGVEGRRNEEGEHDSRCSLRSEYPEVDDTSASSSETFKDVDMLFSLPDFSTVTADTAYYYQRSQALNLGNVRAPGSHEGDFHGPDNASAFEFQRVERAQHRSSMPLFSKSAPSKWDDAQKWIASPTSNRSTKVTGSQLRKTGGGTMGHGSRLFAAKLLEFSEEADSKATDSGQFKKELSMQRTMDWTPDLFPAADPYSKASIILENPFADSAALPSTVRSVSMRDTGTEMTPTASQEPSRTGTPARDATPIRGPTLSRPSSPGRTAPCSSPINPIDPLENSKNKELSDNELQMKTRREIMALGTQLGKPNIAAWASREADDRSTSDGIKSVAVEQSVQSIIEIRAAAWEEAEKAKYLARFKREEFQIQAWEDHQKAKVEAETRKVEVKVERLRASAHERLMTRLAAARHEAEERRAAAEARRNRRASRTARQVEYIRRTGRVPSAAAAVFSRCWGRSP</sequence>
<dbReference type="AlphaFoldDB" id="A0A7I8LKT3"/>
<comment type="similarity">
    <text evidence="1">Belongs to the remorin family.</text>
</comment>
<gene>
    <name evidence="5" type="ORF">SI8410_18021325</name>
</gene>
<feature type="domain" description="Remorin C-terminal" evidence="4">
    <location>
        <begin position="370"/>
        <end position="472"/>
    </location>
</feature>